<dbReference type="GO" id="GO:0009378">
    <property type="term" value="F:four-way junction helicase activity"/>
    <property type="evidence" value="ECO:0007669"/>
    <property type="project" value="TreeGrafter"/>
</dbReference>
<evidence type="ECO:0000256" key="1">
    <source>
        <dbReference type="ARBA" id="ARBA00005446"/>
    </source>
</evidence>
<evidence type="ECO:0000256" key="8">
    <source>
        <dbReference type="SAM" id="MobiDB-lite"/>
    </source>
</evidence>
<evidence type="ECO:0000259" key="9">
    <source>
        <dbReference type="PROSITE" id="PS51194"/>
    </source>
</evidence>
<dbReference type="PROSITE" id="PS51194">
    <property type="entry name" value="HELICASE_CTER"/>
    <property type="match status" value="1"/>
</dbReference>
<organism evidence="10 11">
    <name type="scientific">Favolaschia claudopus</name>
    <dbReference type="NCBI Taxonomy" id="2862362"/>
    <lineage>
        <taxon>Eukaryota</taxon>
        <taxon>Fungi</taxon>
        <taxon>Dikarya</taxon>
        <taxon>Basidiomycota</taxon>
        <taxon>Agaricomycotina</taxon>
        <taxon>Agaricomycetes</taxon>
        <taxon>Agaricomycetidae</taxon>
        <taxon>Agaricales</taxon>
        <taxon>Marasmiineae</taxon>
        <taxon>Mycenaceae</taxon>
        <taxon>Favolaschia</taxon>
    </lineage>
</organism>
<evidence type="ECO:0000256" key="7">
    <source>
        <dbReference type="ARBA" id="ARBA00034808"/>
    </source>
</evidence>
<dbReference type="GO" id="GO:0000724">
    <property type="term" value="P:double-strand break repair via homologous recombination"/>
    <property type="evidence" value="ECO:0007669"/>
    <property type="project" value="TreeGrafter"/>
</dbReference>
<comment type="catalytic activity">
    <reaction evidence="6">
        <text>Couples ATP hydrolysis with the unwinding of duplex DNA by translocating in the 3'-5' direction.</text>
        <dbReference type="EC" id="5.6.2.4"/>
    </reaction>
</comment>
<dbReference type="GO" id="GO:0005694">
    <property type="term" value="C:chromosome"/>
    <property type="evidence" value="ECO:0007669"/>
    <property type="project" value="TreeGrafter"/>
</dbReference>
<keyword evidence="2" id="KW-0547">Nucleotide-binding</keyword>
<protein>
    <recommendedName>
        <fullName evidence="7">DNA 3'-5' helicase</fullName>
        <ecNumber evidence="7">5.6.2.4</ecNumber>
    </recommendedName>
</protein>
<dbReference type="GO" id="GO:0005524">
    <property type="term" value="F:ATP binding"/>
    <property type="evidence" value="ECO:0007669"/>
    <property type="project" value="UniProtKB-KW"/>
</dbReference>
<comment type="similarity">
    <text evidence="1">Belongs to the helicase family. RecQ subfamily.</text>
</comment>
<dbReference type="GO" id="GO:0003677">
    <property type="term" value="F:DNA binding"/>
    <property type="evidence" value="ECO:0007669"/>
    <property type="project" value="UniProtKB-KW"/>
</dbReference>
<name>A0AAW0AJ22_9AGAR</name>
<dbReference type="GO" id="GO:0043138">
    <property type="term" value="F:3'-5' DNA helicase activity"/>
    <property type="evidence" value="ECO:0007669"/>
    <property type="project" value="UniProtKB-EC"/>
</dbReference>
<dbReference type="InterPro" id="IPR011545">
    <property type="entry name" value="DEAD/DEAH_box_helicase_dom"/>
</dbReference>
<evidence type="ECO:0000256" key="5">
    <source>
        <dbReference type="ARBA" id="ARBA00023235"/>
    </source>
</evidence>
<evidence type="ECO:0000256" key="2">
    <source>
        <dbReference type="ARBA" id="ARBA00022741"/>
    </source>
</evidence>
<dbReference type="InterPro" id="IPR001650">
    <property type="entry name" value="Helicase_C-like"/>
</dbReference>
<dbReference type="PANTHER" id="PTHR13710:SF105">
    <property type="entry name" value="ATP-DEPENDENT DNA HELICASE Q1"/>
    <property type="match status" value="1"/>
</dbReference>
<keyword evidence="11" id="KW-1185">Reference proteome</keyword>
<comment type="caution">
    <text evidence="10">The sequence shown here is derived from an EMBL/GenBank/DDBJ whole genome shotgun (WGS) entry which is preliminary data.</text>
</comment>
<dbReference type="SUPFAM" id="SSF52540">
    <property type="entry name" value="P-loop containing nucleoside triphosphate hydrolases"/>
    <property type="match status" value="1"/>
</dbReference>
<evidence type="ECO:0000256" key="6">
    <source>
        <dbReference type="ARBA" id="ARBA00034617"/>
    </source>
</evidence>
<accession>A0AAW0AJ22</accession>
<evidence type="ECO:0000313" key="10">
    <source>
        <dbReference type="EMBL" id="KAK7013156.1"/>
    </source>
</evidence>
<keyword evidence="10" id="KW-0347">Helicase</keyword>
<dbReference type="Pfam" id="PF00270">
    <property type="entry name" value="DEAD"/>
    <property type="match status" value="1"/>
</dbReference>
<proteinExistence type="inferred from homology"/>
<sequence length="458" mass="51995">MAAITGRDSMVIARTGYGKTLCIAIPLLLQPDTMTITISPLKRLQRMQVLDFMHKYNIPTLGINEDTPNSPEFYIHRVVHQKLAFASNATSIRVSINRPNIIYATHVLIDGRYNLRNLDCIIPPSFHPPMRLPNLLILHGDKAETSTFAEYNNSRLPPAFHSLRICRHYHSDMSPEYLEETYNSFADPDGDVLILHATSGCGEGADIKGIEGVVIYGLTEKVPMRFQWEGRGGRSTNNDAFAVTMLEPWVNEMDLTTAVYDPDDPDRPVLPDGLKKKTPTKKERVGMASVQLARCETCKREAYAKFFEDDSPEALEFTCRWCCDGHPDNGFSLAKLFLGPIYTGEVREPAKRKRNKYRDVKDRDPLVDLLTTWLLNTHSSHELRFVRPPSFILDAPALKTLSMADPALISSPKSIVSLLKQSEEWEGMWAQSLFDIISEYDCRHAREDEEPARKRRKN</sequence>
<feature type="domain" description="Helicase C-terminal" evidence="9">
    <location>
        <begin position="110"/>
        <end position="278"/>
    </location>
</feature>
<keyword evidence="10" id="KW-0378">Hydrolase</keyword>
<dbReference type="EMBL" id="JAWWNJ010000061">
    <property type="protein sequence ID" value="KAK7013156.1"/>
    <property type="molecule type" value="Genomic_DNA"/>
</dbReference>
<keyword evidence="5" id="KW-0413">Isomerase</keyword>
<keyword evidence="4" id="KW-0238">DNA-binding</keyword>
<gene>
    <name evidence="10" type="ORF">R3P38DRAFT_3323008</name>
</gene>
<feature type="compositionally biased region" description="Basic and acidic residues" evidence="8">
    <location>
        <begin position="265"/>
        <end position="281"/>
    </location>
</feature>
<dbReference type="EC" id="5.6.2.4" evidence="7"/>
<dbReference type="PANTHER" id="PTHR13710">
    <property type="entry name" value="DNA HELICASE RECQ FAMILY MEMBER"/>
    <property type="match status" value="1"/>
</dbReference>
<dbReference type="GO" id="GO:0005737">
    <property type="term" value="C:cytoplasm"/>
    <property type="evidence" value="ECO:0007669"/>
    <property type="project" value="TreeGrafter"/>
</dbReference>
<evidence type="ECO:0000256" key="3">
    <source>
        <dbReference type="ARBA" id="ARBA00022840"/>
    </source>
</evidence>
<reference evidence="10 11" key="1">
    <citation type="journal article" date="2024" name="J Genomics">
        <title>Draft genome sequencing and assembly of Favolaschia claudopus CIRM-BRFM 2984 isolated from oak limbs.</title>
        <authorList>
            <person name="Navarro D."/>
            <person name="Drula E."/>
            <person name="Chaduli D."/>
            <person name="Cazenave R."/>
            <person name="Ahrendt S."/>
            <person name="Wang J."/>
            <person name="Lipzen A."/>
            <person name="Daum C."/>
            <person name="Barry K."/>
            <person name="Grigoriev I.V."/>
            <person name="Favel A."/>
            <person name="Rosso M.N."/>
            <person name="Martin F."/>
        </authorList>
    </citation>
    <scope>NUCLEOTIDE SEQUENCE [LARGE SCALE GENOMIC DNA]</scope>
    <source>
        <strain evidence="10 11">CIRM-BRFM 2984</strain>
    </source>
</reference>
<dbReference type="AlphaFoldDB" id="A0AAW0AJ22"/>
<evidence type="ECO:0000313" key="11">
    <source>
        <dbReference type="Proteomes" id="UP001362999"/>
    </source>
</evidence>
<keyword evidence="3" id="KW-0067">ATP-binding</keyword>
<evidence type="ECO:0000256" key="4">
    <source>
        <dbReference type="ARBA" id="ARBA00023125"/>
    </source>
</evidence>
<dbReference type="Proteomes" id="UP001362999">
    <property type="component" value="Unassembled WGS sequence"/>
</dbReference>
<dbReference type="Pfam" id="PF00271">
    <property type="entry name" value="Helicase_C"/>
    <property type="match status" value="1"/>
</dbReference>
<dbReference type="Gene3D" id="3.40.50.300">
    <property type="entry name" value="P-loop containing nucleotide triphosphate hydrolases"/>
    <property type="match status" value="2"/>
</dbReference>
<feature type="region of interest" description="Disordered" evidence="8">
    <location>
        <begin position="261"/>
        <end position="281"/>
    </location>
</feature>
<dbReference type="InterPro" id="IPR027417">
    <property type="entry name" value="P-loop_NTPase"/>
</dbReference>